<dbReference type="GO" id="GO:1990604">
    <property type="term" value="C:IRE1-TRAF2-ASK1 complex"/>
    <property type="evidence" value="ECO:0007669"/>
    <property type="project" value="TreeGrafter"/>
</dbReference>
<feature type="domain" description="Protein kinase" evidence="4">
    <location>
        <begin position="1"/>
        <end position="175"/>
    </location>
</feature>
<name>A0AAN5IE39_9BILA</name>
<dbReference type="InterPro" id="IPR011009">
    <property type="entry name" value="Kinase-like_dom_sf"/>
</dbReference>
<evidence type="ECO:0000256" key="3">
    <source>
        <dbReference type="ARBA" id="ARBA00022840"/>
    </source>
</evidence>
<dbReference type="EMBL" id="BTRK01000006">
    <property type="protein sequence ID" value="GMR63013.1"/>
    <property type="molecule type" value="Genomic_DNA"/>
</dbReference>
<dbReference type="InterPro" id="IPR010513">
    <property type="entry name" value="KEN_dom"/>
</dbReference>
<proteinExistence type="predicted"/>
<organism evidence="6 7">
    <name type="scientific">Pristionchus mayeri</name>
    <dbReference type="NCBI Taxonomy" id="1317129"/>
    <lineage>
        <taxon>Eukaryota</taxon>
        <taxon>Metazoa</taxon>
        <taxon>Ecdysozoa</taxon>
        <taxon>Nematoda</taxon>
        <taxon>Chromadorea</taxon>
        <taxon>Rhabditida</taxon>
        <taxon>Rhabditina</taxon>
        <taxon>Diplogasteromorpha</taxon>
        <taxon>Diplogasteroidea</taxon>
        <taxon>Neodiplogasteridae</taxon>
        <taxon>Pristionchus</taxon>
    </lineage>
</organism>
<dbReference type="InterPro" id="IPR000719">
    <property type="entry name" value="Prot_kinase_dom"/>
</dbReference>
<evidence type="ECO:0000313" key="6">
    <source>
        <dbReference type="EMBL" id="GMR63013.1"/>
    </source>
</evidence>
<feature type="domain" description="KEN" evidence="5">
    <location>
        <begin position="178"/>
        <end position="238"/>
    </location>
</feature>
<sequence>MEENVPIRDADGSIFTFPSVEILRQMTSGLAHLHSKKIVHRDLKPQNVLFSVRGGTVRAVISDFGLCKTHRPDMMSLSKGSGVVGTFGWVAPEVLKGQSTSYPMDIFSLGCIFYYVLTGGSHPFGEPVHQTSKIDKGIYKLRGLGIESRGLIELTLSSFPASRPTASAILIHPLFMTMKEQLDFFCIVSDRLDVENNASKLRGRLENNSSAVINLNWRNKISDKLMKELDVMRKYRPN</sequence>
<dbReference type="GO" id="GO:0005524">
    <property type="term" value="F:ATP binding"/>
    <property type="evidence" value="ECO:0007669"/>
    <property type="project" value="UniProtKB-KW"/>
</dbReference>
<dbReference type="Gene3D" id="1.10.510.10">
    <property type="entry name" value="Transferase(Phosphotransferase) domain 1"/>
    <property type="match status" value="1"/>
</dbReference>
<protein>
    <recommendedName>
        <fullName evidence="8">Protein kinase</fullName>
    </recommendedName>
</protein>
<gene>
    <name evidence="6" type="ORF">PMAYCL1PPCAC_33208</name>
</gene>
<keyword evidence="2" id="KW-0547">Nucleotide-binding</keyword>
<evidence type="ECO:0000256" key="2">
    <source>
        <dbReference type="ARBA" id="ARBA00022741"/>
    </source>
</evidence>
<reference evidence="7" key="1">
    <citation type="submission" date="2022-10" db="EMBL/GenBank/DDBJ databases">
        <title>Genome assembly of Pristionchus species.</title>
        <authorList>
            <person name="Yoshida K."/>
            <person name="Sommer R.J."/>
        </authorList>
    </citation>
    <scope>NUCLEOTIDE SEQUENCE [LARGE SCALE GENOMIC DNA]</scope>
    <source>
        <strain evidence="7">RS5460</strain>
    </source>
</reference>
<dbReference type="PANTHER" id="PTHR13954">
    <property type="entry name" value="IRE1-RELATED"/>
    <property type="match status" value="1"/>
</dbReference>
<dbReference type="GO" id="GO:0004674">
    <property type="term" value="F:protein serine/threonine kinase activity"/>
    <property type="evidence" value="ECO:0007669"/>
    <property type="project" value="InterPro"/>
</dbReference>
<dbReference type="SMART" id="SM00220">
    <property type="entry name" value="S_TKc"/>
    <property type="match status" value="1"/>
</dbReference>
<dbReference type="Pfam" id="PF06479">
    <property type="entry name" value="Ribonuc_2-5A"/>
    <property type="match status" value="1"/>
</dbReference>
<dbReference type="AlphaFoldDB" id="A0AAN5IE39"/>
<dbReference type="InterPro" id="IPR038357">
    <property type="entry name" value="KEN_sf"/>
</dbReference>
<evidence type="ECO:0000256" key="1">
    <source>
        <dbReference type="ARBA" id="ARBA00022729"/>
    </source>
</evidence>
<dbReference type="InterPro" id="IPR008271">
    <property type="entry name" value="Ser/Thr_kinase_AS"/>
</dbReference>
<dbReference type="GO" id="GO:0036498">
    <property type="term" value="P:IRE1-mediated unfolded protein response"/>
    <property type="evidence" value="ECO:0007669"/>
    <property type="project" value="TreeGrafter"/>
</dbReference>
<dbReference type="PROSITE" id="PS50011">
    <property type="entry name" value="PROTEIN_KINASE_DOM"/>
    <property type="match status" value="1"/>
</dbReference>
<evidence type="ECO:0008006" key="8">
    <source>
        <dbReference type="Google" id="ProtNLM"/>
    </source>
</evidence>
<dbReference type="SUPFAM" id="SSF56112">
    <property type="entry name" value="Protein kinase-like (PK-like)"/>
    <property type="match status" value="1"/>
</dbReference>
<keyword evidence="3" id="KW-0067">ATP-binding</keyword>
<dbReference type="GO" id="GO:0070059">
    <property type="term" value="P:intrinsic apoptotic signaling pathway in response to endoplasmic reticulum stress"/>
    <property type="evidence" value="ECO:0007669"/>
    <property type="project" value="TreeGrafter"/>
</dbReference>
<dbReference type="PROSITE" id="PS51392">
    <property type="entry name" value="KEN"/>
    <property type="match status" value="1"/>
</dbReference>
<keyword evidence="7" id="KW-1185">Reference proteome</keyword>
<evidence type="ECO:0000313" key="7">
    <source>
        <dbReference type="Proteomes" id="UP001328107"/>
    </source>
</evidence>
<dbReference type="PROSITE" id="PS00108">
    <property type="entry name" value="PROTEIN_KINASE_ST"/>
    <property type="match status" value="1"/>
</dbReference>
<evidence type="ECO:0000259" key="4">
    <source>
        <dbReference type="PROSITE" id="PS50011"/>
    </source>
</evidence>
<dbReference type="InterPro" id="IPR045133">
    <property type="entry name" value="IRE1/2-like"/>
</dbReference>
<dbReference type="GO" id="GO:0051082">
    <property type="term" value="F:unfolded protein binding"/>
    <property type="evidence" value="ECO:0007669"/>
    <property type="project" value="TreeGrafter"/>
</dbReference>
<dbReference type="Proteomes" id="UP001328107">
    <property type="component" value="Unassembled WGS sequence"/>
</dbReference>
<dbReference type="Gene3D" id="1.20.1440.180">
    <property type="entry name" value="KEN domain"/>
    <property type="match status" value="1"/>
</dbReference>
<comment type="caution">
    <text evidence="6">The sequence shown here is derived from an EMBL/GenBank/DDBJ whole genome shotgun (WGS) entry which is preliminary data.</text>
</comment>
<evidence type="ECO:0000259" key="5">
    <source>
        <dbReference type="PROSITE" id="PS51392"/>
    </source>
</evidence>
<keyword evidence="1" id="KW-0732">Signal</keyword>
<dbReference type="GO" id="GO:0006397">
    <property type="term" value="P:mRNA processing"/>
    <property type="evidence" value="ECO:0007669"/>
    <property type="project" value="InterPro"/>
</dbReference>
<dbReference type="GO" id="GO:0004521">
    <property type="term" value="F:RNA endonuclease activity"/>
    <property type="evidence" value="ECO:0007669"/>
    <property type="project" value="InterPro"/>
</dbReference>
<dbReference type="Pfam" id="PF00069">
    <property type="entry name" value="Pkinase"/>
    <property type="match status" value="1"/>
</dbReference>
<accession>A0AAN5IE39</accession>
<dbReference type="PANTHER" id="PTHR13954:SF6">
    <property type="entry name" value="NON-SPECIFIC SERINE_THREONINE PROTEIN KINASE"/>
    <property type="match status" value="1"/>
</dbReference>